<dbReference type="GO" id="GO:0004222">
    <property type="term" value="F:metalloendopeptidase activity"/>
    <property type="evidence" value="ECO:0007669"/>
    <property type="project" value="InterPro"/>
</dbReference>
<gene>
    <name evidence="9" type="ORF">DES47_10456</name>
</gene>
<dbReference type="GO" id="GO:0004180">
    <property type="term" value="F:carboxypeptidase activity"/>
    <property type="evidence" value="ECO:0007669"/>
    <property type="project" value="TreeGrafter"/>
</dbReference>
<dbReference type="Proteomes" id="UP000295361">
    <property type="component" value="Unassembled WGS sequence"/>
</dbReference>
<dbReference type="InterPro" id="IPR034005">
    <property type="entry name" value="M3A_DCP"/>
</dbReference>
<evidence type="ECO:0000256" key="3">
    <source>
        <dbReference type="ARBA" id="ARBA00022723"/>
    </source>
</evidence>
<dbReference type="InterPro" id="IPR045090">
    <property type="entry name" value="Pept_M3A_M3B"/>
</dbReference>
<dbReference type="Gene3D" id="1.10.1370.10">
    <property type="entry name" value="Neurolysin, domain 3"/>
    <property type="match status" value="1"/>
</dbReference>
<comment type="caution">
    <text evidence="9">The sequence shown here is derived from an EMBL/GenBank/DDBJ whole genome shotgun (WGS) entry which is preliminary data.</text>
</comment>
<feature type="domain" description="Peptidase M3A/M3B catalytic" evidence="8">
    <location>
        <begin position="231"/>
        <end position="679"/>
    </location>
</feature>
<keyword evidence="3 7" id="KW-0479">Metal-binding</keyword>
<dbReference type="PANTHER" id="PTHR43660">
    <property type="entry name" value="DIPEPTIDYL CARBOXYPEPTIDASE"/>
    <property type="match status" value="1"/>
</dbReference>
<sequence>MSNATNPLLQPWNTPYGLPPFGEVRAEQFEPAFKQALSEQRAELDAIAAQAALPSFENTLVAFDRSGRLLARLETLFYNLTASETSPELQTVQRELAAPLAAHNNAVYMHAGLFARVDVLYQQRESLGLTPQQLRLLERVHLDFVRAGAKLQGAAQTRYAQIMERLAELTTQFAQNVLADETGYRLVLRGEADLAGLPDFVRAASKQAAAERGVIDGNVITLSRSHIVPFLTFSERRDLREQAWKAWVSRGEHAGEHDNRAVAQEILTLRNEQARLHGHACYADYALADTMAGTRDAVNDLLQRVWVPAKAAAELEREALEACVLSRGESLTLEAWDWRYYSEKVRQARYELDEAQIKPYFPLTRMVEAVFDVAGQLFGLRFVAKPEIKAYHPDVQVYEVQGSDGKPRGVFLHDNFARPTKRSGAWMSAFRWQSRIDGEVLPIIVNNNNFAKGAPGEPTLLSFDDARTLFHEFGHGLHGLLSQVDHERLSGTQVLRDFVELPSQLFEHWLSEPEVLKKHARHYQTGEVIPQVLVDRLKAAELFNQGYETVRYTASALVDMAAHSLTDAQGPDITAFEAQVLQDAGLPPAIGLNHRLSHFQHLFSGSSYAAGYYVYLWAEVLDADGYDAFVEAGSPFDAKVAQRLLECIYSSGNSREPRAAFRAFRGRDAKVEPMLKGRGLLPLTV</sequence>
<comment type="similarity">
    <text evidence="1 7">Belongs to the peptidase M3 family.</text>
</comment>
<proteinExistence type="inferred from homology"/>
<reference evidence="9 10" key="1">
    <citation type="submission" date="2019-03" db="EMBL/GenBank/DDBJ databases">
        <title>Genomic Encyclopedia of Type Strains, Phase IV (KMG-IV): sequencing the most valuable type-strain genomes for metagenomic binning, comparative biology and taxonomic classification.</title>
        <authorList>
            <person name="Goeker M."/>
        </authorList>
    </citation>
    <scope>NUCLEOTIDE SEQUENCE [LARGE SCALE GENOMIC DNA]</scope>
    <source>
        <strain evidence="9 10">DSM 16998</strain>
    </source>
</reference>
<protein>
    <submittedName>
        <fullName evidence="9">Peptidyl-dipeptidase Dcp</fullName>
    </submittedName>
</protein>
<accession>A0A4V3CT41</accession>
<dbReference type="FunCoup" id="A0A4V3CT41">
    <property type="interactions" value="267"/>
</dbReference>
<name>A0A4V3CT41_9BURK</name>
<evidence type="ECO:0000259" key="8">
    <source>
        <dbReference type="Pfam" id="PF01432"/>
    </source>
</evidence>
<keyword evidence="6 7" id="KW-0482">Metalloprotease</keyword>
<dbReference type="InterPro" id="IPR001567">
    <property type="entry name" value="Pept_M3A_M3B_dom"/>
</dbReference>
<dbReference type="SUPFAM" id="SSF55486">
    <property type="entry name" value="Metalloproteases ('zincins'), catalytic domain"/>
    <property type="match status" value="1"/>
</dbReference>
<keyword evidence="2 7" id="KW-0645">Protease</keyword>
<dbReference type="InterPro" id="IPR024079">
    <property type="entry name" value="MetalloPept_cat_dom_sf"/>
</dbReference>
<keyword evidence="10" id="KW-1185">Reference proteome</keyword>
<organism evidence="9 10">
    <name type="scientific">Roseateles toxinivorans</name>
    <dbReference type="NCBI Taxonomy" id="270368"/>
    <lineage>
        <taxon>Bacteria</taxon>
        <taxon>Pseudomonadati</taxon>
        <taxon>Pseudomonadota</taxon>
        <taxon>Betaproteobacteria</taxon>
        <taxon>Burkholderiales</taxon>
        <taxon>Sphaerotilaceae</taxon>
        <taxon>Roseateles</taxon>
    </lineage>
</organism>
<evidence type="ECO:0000313" key="10">
    <source>
        <dbReference type="Proteomes" id="UP000295361"/>
    </source>
</evidence>
<dbReference type="FunFam" id="3.40.390.10:FF:000009">
    <property type="entry name" value="Oligopeptidase A"/>
    <property type="match status" value="1"/>
</dbReference>
<dbReference type="Gene3D" id="3.40.390.10">
    <property type="entry name" value="Collagenase (Catalytic Domain)"/>
    <property type="match status" value="1"/>
</dbReference>
<keyword evidence="5 7" id="KW-0862">Zinc</keyword>
<dbReference type="EMBL" id="SNXS01000004">
    <property type="protein sequence ID" value="TDP63774.1"/>
    <property type="molecule type" value="Genomic_DNA"/>
</dbReference>
<dbReference type="CDD" id="cd06456">
    <property type="entry name" value="M3A_DCP"/>
    <property type="match status" value="1"/>
</dbReference>
<evidence type="ECO:0000256" key="1">
    <source>
        <dbReference type="ARBA" id="ARBA00006040"/>
    </source>
</evidence>
<dbReference type="Pfam" id="PF01432">
    <property type="entry name" value="Peptidase_M3"/>
    <property type="match status" value="1"/>
</dbReference>
<evidence type="ECO:0000256" key="2">
    <source>
        <dbReference type="ARBA" id="ARBA00022670"/>
    </source>
</evidence>
<dbReference type="GO" id="GO:0046872">
    <property type="term" value="F:metal ion binding"/>
    <property type="evidence" value="ECO:0007669"/>
    <property type="project" value="UniProtKB-UniRule"/>
</dbReference>
<dbReference type="InterPro" id="IPR024077">
    <property type="entry name" value="Neurolysin/TOP_dom2"/>
</dbReference>
<dbReference type="AlphaFoldDB" id="A0A4V3CT41"/>
<dbReference type="GO" id="GO:0006508">
    <property type="term" value="P:proteolysis"/>
    <property type="evidence" value="ECO:0007669"/>
    <property type="project" value="UniProtKB-KW"/>
</dbReference>
<comment type="cofactor">
    <cofactor evidence="7">
        <name>Zn(2+)</name>
        <dbReference type="ChEBI" id="CHEBI:29105"/>
    </cofactor>
    <text evidence="7">Binds 1 zinc ion.</text>
</comment>
<dbReference type="GO" id="GO:0005829">
    <property type="term" value="C:cytosol"/>
    <property type="evidence" value="ECO:0007669"/>
    <property type="project" value="TreeGrafter"/>
</dbReference>
<evidence type="ECO:0000256" key="7">
    <source>
        <dbReference type="RuleBase" id="RU003435"/>
    </source>
</evidence>
<dbReference type="OrthoDB" id="9773538at2"/>
<evidence type="ECO:0000256" key="5">
    <source>
        <dbReference type="ARBA" id="ARBA00022833"/>
    </source>
</evidence>
<evidence type="ECO:0000256" key="6">
    <source>
        <dbReference type="ARBA" id="ARBA00023049"/>
    </source>
</evidence>
<dbReference type="PANTHER" id="PTHR43660:SF1">
    <property type="entry name" value="DIPEPTIDYL CARBOXYPEPTIDASE"/>
    <property type="match status" value="1"/>
</dbReference>
<evidence type="ECO:0000256" key="4">
    <source>
        <dbReference type="ARBA" id="ARBA00022801"/>
    </source>
</evidence>
<dbReference type="RefSeq" id="WP_133701643.1">
    <property type="nucleotide sequence ID" value="NZ_SNXS01000004.1"/>
</dbReference>
<dbReference type="InParanoid" id="A0A4V3CT41"/>
<evidence type="ECO:0000313" key="9">
    <source>
        <dbReference type="EMBL" id="TDP63774.1"/>
    </source>
</evidence>
<keyword evidence="4 7" id="KW-0378">Hydrolase</keyword>